<evidence type="ECO:0000313" key="2">
    <source>
        <dbReference type="EMBL" id="KHE73328.1"/>
    </source>
</evidence>
<comment type="caution">
    <text evidence="2">The sequence shown here is derived from an EMBL/GenBank/DDBJ whole genome shotgun (WGS) entry which is preliminary data.</text>
</comment>
<keyword evidence="1" id="KW-0472">Membrane</keyword>
<evidence type="ECO:0000256" key="1">
    <source>
        <dbReference type="SAM" id="Phobius"/>
    </source>
</evidence>
<feature type="transmembrane region" description="Helical" evidence="1">
    <location>
        <begin position="274"/>
        <end position="293"/>
    </location>
</feature>
<name>A0A0B0D7F3_9MICC</name>
<accession>A0A0B0D7F3</accession>
<dbReference type="RefSeq" id="WP_035965934.1">
    <property type="nucleotide sequence ID" value="NZ_JROM01000062.1"/>
</dbReference>
<reference evidence="2 3" key="1">
    <citation type="submission" date="2014-09" db="EMBL/GenBank/DDBJ databases">
        <title>High-quality draft genome sequence of Kocuria marina SO9-6, an actinobacterium isolated from a copper mine.</title>
        <authorList>
            <person name="Castro D.B."/>
            <person name="Pereira L.B."/>
            <person name="Silva M.V."/>
            <person name="Silva B.P."/>
            <person name="Zanardi B.R."/>
            <person name="Carlos C."/>
            <person name="Belgini D.R."/>
            <person name="Limache E.G."/>
            <person name="Lacerda G.V."/>
            <person name="Nery M.B."/>
            <person name="Gomes M.B."/>
            <person name="Souza S."/>
            <person name="Silva T.M."/>
            <person name="Rodrigues V.D."/>
            <person name="Paulino L.C."/>
            <person name="Vicentini R."/>
            <person name="Ferraz L.F."/>
            <person name="Ottoboni L.M."/>
        </authorList>
    </citation>
    <scope>NUCLEOTIDE SEQUENCE [LARGE SCALE GENOMIC DNA]</scope>
    <source>
        <strain evidence="2 3">SO9-6</strain>
    </source>
</reference>
<keyword evidence="1" id="KW-0812">Transmembrane</keyword>
<dbReference type="EMBL" id="JROM01000062">
    <property type="protein sequence ID" value="KHE73328.1"/>
    <property type="molecule type" value="Genomic_DNA"/>
</dbReference>
<dbReference type="Proteomes" id="UP000030664">
    <property type="component" value="Unassembled WGS sequence"/>
</dbReference>
<feature type="transmembrane region" description="Helical" evidence="1">
    <location>
        <begin position="193"/>
        <end position="211"/>
    </location>
</feature>
<feature type="transmembrane region" description="Helical" evidence="1">
    <location>
        <begin position="218"/>
        <end position="241"/>
    </location>
</feature>
<dbReference type="STRING" id="223184.AS25_13615"/>
<evidence type="ECO:0000313" key="3">
    <source>
        <dbReference type="Proteomes" id="UP000030664"/>
    </source>
</evidence>
<sequence length="301" mass="31552">MSSSPSSRPAALLRSLCAALCAILAGAGFAAWLGLTWIQDHLLSPSGFQDTAAAVVTETTFQDELVRTVLDRATFNALSDVEVGIEPVDQAIERVRETAVTAAQSWLTAPEQQGTWIQVLQDTHDANVPLSADSADAPEHLVVDATALGAAVDHQVEDVIGISPGIARNDLTMTVPGAETGRVLDALVWLAQWRYALPWLVALLAVLAVVVSPRRWLAIAGVGLAGALFTGVLLAVVLWAASSVVDASGVEPVAHLVTEQIITLLRESFVGRSVTGMIGAACVALVGVIGAVVRSRMVTYH</sequence>
<organism evidence="2 3">
    <name type="scientific">Kocuria marina</name>
    <dbReference type="NCBI Taxonomy" id="223184"/>
    <lineage>
        <taxon>Bacteria</taxon>
        <taxon>Bacillati</taxon>
        <taxon>Actinomycetota</taxon>
        <taxon>Actinomycetes</taxon>
        <taxon>Micrococcales</taxon>
        <taxon>Micrococcaceae</taxon>
        <taxon>Kocuria</taxon>
    </lineage>
</organism>
<gene>
    <name evidence="2" type="ORF">AS25_13615</name>
</gene>
<proteinExistence type="predicted"/>
<dbReference type="AlphaFoldDB" id="A0A0B0D7F3"/>
<keyword evidence="1" id="KW-1133">Transmembrane helix</keyword>
<protein>
    <submittedName>
        <fullName evidence="2">Uncharacterized protein</fullName>
    </submittedName>
</protein>